<dbReference type="PROSITE" id="PS51733">
    <property type="entry name" value="BPL_LPL_CATALYTIC"/>
    <property type="match status" value="1"/>
</dbReference>
<sequence>MKSRLDFFLEYFPSINSTHIYLLNKLKVSNDIRPTIVLAKKQTKSIGSRGNSWISLEGNLFFSLCFDMKYLPSDLKINSSSIYFSMIIKLTLAKLGSKASVKWPNDLYLNDKKIAGIICEFNKNSIIVSMGINTKYAPIGFESLDINISPKKLLELFVEDLIVFHSWKNIFNEFRIEFANNRDKSFHYKNKKYFFQDVVLCNDGSIMLENNKVYSIR</sequence>
<evidence type="ECO:0000256" key="1">
    <source>
        <dbReference type="ARBA" id="ARBA00022598"/>
    </source>
</evidence>
<keyword evidence="1 3" id="KW-0436">Ligase</keyword>
<dbReference type="GO" id="GO:0005737">
    <property type="term" value="C:cytoplasm"/>
    <property type="evidence" value="ECO:0007669"/>
    <property type="project" value="TreeGrafter"/>
</dbReference>
<proteinExistence type="predicted"/>
<dbReference type="NCBIfam" id="NF006294">
    <property type="entry name" value="PRK08477.1"/>
    <property type="match status" value="1"/>
</dbReference>
<evidence type="ECO:0000313" key="3">
    <source>
        <dbReference type="EMBL" id="CAA6801396.1"/>
    </source>
</evidence>
<protein>
    <submittedName>
        <fullName evidence="3">BirA, biotin-(Acetyl-CoA-carboxylase) ligase</fullName>
    </submittedName>
</protein>
<gene>
    <name evidence="3" type="ORF">HELGO_WM11057</name>
</gene>
<dbReference type="InterPro" id="IPR045864">
    <property type="entry name" value="aa-tRNA-synth_II/BPL/LPL"/>
</dbReference>
<dbReference type="PANTHER" id="PTHR12835">
    <property type="entry name" value="BIOTIN PROTEIN LIGASE"/>
    <property type="match status" value="1"/>
</dbReference>
<reference evidence="3" key="1">
    <citation type="submission" date="2020-01" db="EMBL/GenBank/DDBJ databases">
        <authorList>
            <person name="Meier V. D."/>
            <person name="Meier V D."/>
        </authorList>
    </citation>
    <scope>NUCLEOTIDE SEQUENCE</scope>
    <source>
        <strain evidence="3">HLG_WM_MAG_12</strain>
    </source>
</reference>
<accession>A0A6S6S597</accession>
<dbReference type="AlphaFoldDB" id="A0A6S6S597"/>
<dbReference type="Pfam" id="PF03099">
    <property type="entry name" value="BPL_LplA_LipB"/>
    <property type="match status" value="1"/>
</dbReference>
<feature type="domain" description="BPL/LPL catalytic" evidence="2">
    <location>
        <begin position="1"/>
        <end position="178"/>
    </location>
</feature>
<name>A0A6S6S597_9BACT</name>
<dbReference type="PANTHER" id="PTHR12835:SF5">
    <property type="entry name" value="BIOTIN--PROTEIN LIGASE"/>
    <property type="match status" value="1"/>
</dbReference>
<dbReference type="SUPFAM" id="SSF55681">
    <property type="entry name" value="Class II aaRS and biotin synthetases"/>
    <property type="match status" value="1"/>
</dbReference>
<dbReference type="InterPro" id="IPR004408">
    <property type="entry name" value="Biotin_CoA_COase_ligase"/>
</dbReference>
<dbReference type="GO" id="GO:0004077">
    <property type="term" value="F:biotin--[biotin carboxyl-carrier protein] ligase activity"/>
    <property type="evidence" value="ECO:0007669"/>
    <property type="project" value="InterPro"/>
</dbReference>
<dbReference type="NCBIfam" id="TIGR00121">
    <property type="entry name" value="birA_ligase"/>
    <property type="match status" value="1"/>
</dbReference>
<dbReference type="InterPro" id="IPR004143">
    <property type="entry name" value="BPL_LPL_catalytic"/>
</dbReference>
<evidence type="ECO:0000259" key="2">
    <source>
        <dbReference type="PROSITE" id="PS51733"/>
    </source>
</evidence>
<organism evidence="3">
    <name type="scientific">uncultured Campylobacterales bacterium</name>
    <dbReference type="NCBI Taxonomy" id="352960"/>
    <lineage>
        <taxon>Bacteria</taxon>
        <taxon>Pseudomonadati</taxon>
        <taxon>Campylobacterota</taxon>
        <taxon>Epsilonproteobacteria</taxon>
        <taxon>Campylobacterales</taxon>
        <taxon>environmental samples</taxon>
    </lineage>
</organism>
<dbReference type="EMBL" id="CACVAW010000005">
    <property type="protein sequence ID" value="CAA6801396.1"/>
    <property type="molecule type" value="Genomic_DNA"/>
</dbReference>
<dbReference type="Gene3D" id="3.30.930.10">
    <property type="entry name" value="Bira Bifunctional Protein, Domain 2"/>
    <property type="match status" value="1"/>
</dbReference>